<feature type="domain" description="DUF1540" evidence="1">
    <location>
        <begin position="59"/>
        <end position="91"/>
    </location>
</feature>
<sequence>MEMPQILECDANECAYNQENKCHAMAITIGGETDHKCDTFLQSSKKGGVPGRIGAVGACKCGSCTYNADFECSAPGIRVGHEADMLDCLTFAPV</sequence>
<name>A0A0F8ZDR9_9ZZZZ</name>
<feature type="domain" description="DUF1540" evidence="1">
    <location>
        <begin position="8"/>
        <end position="40"/>
    </location>
</feature>
<dbReference type="InterPro" id="IPR011437">
    <property type="entry name" value="DUF1540"/>
</dbReference>
<organism evidence="2">
    <name type="scientific">marine sediment metagenome</name>
    <dbReference type="NCBI Taxonomy" id="412755"/>
    <lineage>
        <taxon>unclassified sequences</taxon>
        <taxon>metagenomes</taxon>
        <taxon>ecological metagenomes</taxon>
    </lineage>
</organism>
<dbReference type="EMBL" id="LAZR01048435">
    <property type="protein sequence ID" value="KKK91932.1"/>
    <property type="molecule type" value="Genomic_DNA"/>
</dbReference>
<reference evidence="2" key="1">
    <citation type="journal article" date="2015" name="Nature">
        <title>Complex archaea that bridge the gap between prokaryotes and eukaryotes.</title>
        <authorList>
            <person name="Spang A."/>
            <person name="Saw J.H."/>
            <person name="Jorgensen S.L."/>
            <person name="Zaremba-Niedzwiedzka K."/>
            <person name="Martijn J."/>
            <person name="Lind A.E."/>
            <person name="van Eijk R."/>
            <person name="Schleper C."/>
            <person name="Guy L."/>
            <person name="Ettema T.J."/>
        </authorList>
    </citation>
    <scope>NUCLEOTIDE SEQUENCE</scope>
</reference>
<evidence type="ECO:0000259" key="1">
    <source>
        <dbReference type="Pfam" id="PF07561"/>
    </source>
</evidence>
<accession>A0A0F8ZDR9</accession>
<evidence type="ECO:0000313" key="2">
    <source>
        <dbReference type="EMBL" id="KKK91932.1"/>
    </source>
</evidence>
<dbReference type="Pfam" id="PF07561">
    <property type="entry name" value="DUF1540"/>
    <property type="match status" value="2"/>
</dbReference>
<gene>
    <name evidence="2" type="ORF">LCGC14_2707980</name>
</gene>
<comment type="caution">
    <text evidence="2">The sequence shown here is derived from an EMBL/GenBank/DDBJ whole genome shotgun (WGS) entry which is preliminary data.</text>
</comment>
<protein>
    <recommendedName>
        <fullName evidence="1">DUF1540 domain-containing protein</fullName>
    </recommendedName>
</protein>
<dbReference type="AlphaFoldDB" id="A0A0F8ZDR9"/>
<proteinExistence type="predicted"/>